<keyword evidence="3" id="KW-1185">Reference proteome</keyword>
<gene>
    <name evidence="2" type="ORF">ONE63_007507</name>
</gene>
<dbReference type="InterPro" id="IPR028039">
    <property type="entry name" value="CCDC32"/>
</dbReference>
<dbReference type="Proteomes" id="UP001075354">
    <property type="component" value="Chromosome 5"/>
</dbReference>
<organism evidence="2 3">
    <name type="scientific">Megalurothrips usitatus</name>
    <name type="common">bean blossom thrips</name>
    <dbReference type="NCBI Taxonomy" id="439358"/>
    <lineage>
        <taxon>Eukaryota</taxon>
        <taxon>Metazoa</taxon>
        <taxon>Ecdysozoa</taxon>
        <taxon>Arthropoda</taxon>
        <taxon>Hexapoda</taxon>
        <taxon>Insecta</taxon>
        <taxon>Pterygota</taxon>
        <taxon>Neoptera</taxon>
        <taxon>Paraneoptera</taxon>
        <taxon>Thysanoptera</taxon>
        <taxon>Terebrantia</taxon>
        <taxon>Thripoidea</taxon>
        <taxon>Thripidae</taxon>
        <taxon>Megalurothrips</taxon>
    </lineage>
</organism>
<dbReference type="EMBL" id="JAPTSV010000005">
    <property type="protein sequence ID" value="KAJ1527538.1"/>
    <property type="molecule type" value="Genomic_DNA"/>
</dbReference>
<dbReference type="Pfam" id="PF14989">
    <property type="entry name" value="CCDC32"/>
    <property type="match status" value="1"/>
</dbReference>
<accession>A0AAV7XMY6</accession>
<name>A0AAV7XMY6_9NEOP</name>
<evidence type="ECO:0000256" key="1">
    <source>
        <dbReference type="SAM" id="MobiDB-lite"/>
    </source>
</evidence>
<dbReference type="PANTHER" id="PTHR31800:SF1">
    <property type="entry name" value="COILED-COIL DOMAIN-CONTAINING PROTEIN 32"/>
    <property type="match status" value="1"/>
</dbReference>
<sequence>MKSTVQDPWKTNHEESLSNCSTGRDEDELSMCFEDSFVACSRGDCDETSNNINNRLPDSAEYLASLENKLAKLKSKRKSKDMVKSLQDKNMSSMIHFLSDENRTVMDDDDFILDTPVSNSHPLMRHVAPDKQALTVGELVELLKADQLAHVLEQETEEGSENEERPN</sequence>
<dbReference type="GO" id="GO:0044782">
    <property type="term" value="P:cilium organization"/>
    <property type="evidence" value="ECO:0007669"/>
    <property type="project" value="TreeGrafter"/>
</dbReference>
<reference evidence="2" key="1">
    <citation type="submission" date="2022-12" db="EMBL/GenBank/DDBJ databases">
        <title>Chromosome-level genome assembly of the bean flower thrips Megalurothrips usitatus.</title>
        <authorList>
            <person name="Ma L."/>
            <person name="Liu Q."/>
            <person name="Li H."/>
            <person name="Cai W."/>
        </authorList>
    </citation>
    <scope>NUCLEOTIDE SEQUENCE</scope>
    <source>
        <strain evidence="2">Cailab_2022a</strain>
    </source>
</reference>
<evidence type="ECO:0000313" key="2">
    <source>
        <dbReference type="EMBL" id="KAJ1527538.1"/>
    </source>
</evidence>
<comment type="caution">
    <text evidence="2">The sequence shown here is derived from an EMBL/GenBank/DDBJ whole genome shotgun (WGS) entry which is preliminary data.</text>
</comment>
<proteinExistence type="predicted"/>
<dbReference type="PANTHER" id="PTHR31800">
    <property type="entry name" value="COILED-COIL DOMAIN-CONTAINING PROTEIN 32"/>
    <property type="match status" value="1"/>
</dbReference>
<protein>
    <submittedName>
        <fullName evidence="2">Uncharacterized protein</fullName>
    </submittedName>
</protein>
<evidence type="ECO:0000313" key="3">
    <source>
        <dbReference type="Proteomes" id="UP001075354"/>
    </source>
</evidence>
<dbReference type="AlphaFoldDB" id="A0AAV7XMY6"/>
<feature type="region of interest" description="Disordered" evidence="1">
    <location>
        <begin position="1"/>
        <end position="24"/>
    </location>
</feature>